<keyword evidence="6" id="KW-0694">RNA-binding</keyword>
<dbReference type="FunFam" id="3.30.1370.50:FF:000002">
    <property type="entry name" value="Immunoglobulin mu DNA-binding protein 2"/>
    <property type="match status" value="1"/>
</dbReference>
<keyword evidence="7" id="KW-0539">Nucleus</keyword>
<evidence type="ECO:0000259" key="8">
    <source>
        <dbReference type="PROSITE" id="PS51061"/>
    </source>
</evidence>
<proteinExistence type="predicted"/>
<keyword evidence="5" id="KW-0067">ATP-binding</keyword>
<dbReference type="SMART" id="SM00393">
    <property type="entry name" value="R3H"/>
    <property type="match status" value="1"/>
</dbReference>
<evidence type="ECO:0000256" key="7">
    <source>
        <dbReference type="ARBA" id="ARBA00023242"/>
    </source>
</evidence>
<dbReference type="InterPro" id="IPR005135">
    <property type="entry name" value="Endo/exonuclease/phosphatase"/>
</dbReference>
<keyword evidence="3" id="KW-0378">Hydrolase</keyword>
<dbReference type="InterPro" id="IPR036691">
    <property type="entry name" value="Endo/exonu/phosph_ase_sf"/>
</dbReference>
<dbReference type="GO" id="GO:0000175">
    <property type="term" value="F:3'-5'-RNA exonuclease activity"/>
    <property type="evidence" value="ECO:0007669"/>
    <property type="project" value="TreeGrafter"/>
</dbReference>
<evidence type="ECO:0000313" key="10">
    <source>
        <dbReference type="Proteomes" id="UP001190700"/>
    </source>
</evidence>
<dbReference type="Gene3D" id="3.60.10.10">
    <property type="entry name" value="Endonuclease/exonuclease/phosphatase"/>
    <property type="match status" value="1"/>
</dbReference>
<reference evidence="9 10" key="1">
    <citation type="journal article" date="2015" name="Genome Biol. Evol.">
        <title>Comparative Genomics of a Bacterivorous Green Alga Reveals Evolutionary Causalities and Consequences of Phago-Mixotrophic Mode of Nutrition.</title>
        <authorList>
            <person name="Burns J.A."/>
            <person name="Paasch A."/>
            <person name="Narechania A."/>
            <person name="Kim E."/>
        </authorList>
    </citation>
    <scope>NUCLEOTIDE SEQUENCE [LARGE SCALE GENOMIC DNA]</scope>
    <source>
        <strain evidence="9 10">PLY_AMNH</strain>
    </source>
</reference>
<dbReference type="AlphaFoldDB" id="A0AAE0F7L8"/>
<protein>
    <recommendedName>
        <fullName evidence="8">R3H domain-containing protein</fullName>
    </recommendedName>
</protein>
<dbReference type="PANTHER" id="PTHR12121">
    <property type="entry name" value="CARBON CATABOLITE REPRESSOR PROTEIN 4"/>
    <property type="match status" value="1"/>
</dbReference>
<dbReference type="CDD" id="cd02325">
    <property type="entry name" value="R3H"/>
    <property type="match status" value="1"/>
</dbReference>
<accession>A0AAE0F7L8</accession>
<name>A0AAE0F7L8_9CHLO</name>
<dbReference type="GO" id="GO:0005524">
    <property type="term" value="F:ATP binding"/>
    <property type="evidence" value="ECO:0007669"/>
    <property type="project" value="UniProtKB-KW"/>
</dbReference>
<dbReference type="GO" id="GO:0004386">
    <property type="term" value="F:helicase activity"/>
    <property type="evidence" value="ECO:0007669"/>
    <property type="project" value="UniProtKB-KW"/>
</dbReference>
<keyword evidence="4" id="KW-0347">Helicase</keyword>
<evidence type="ECO:0000256" key="3">
    <source>
        <dbReference type="ARBA" id="ARBA00022801"/>
    </source>
</evidence>
<feature type="domain" description="R3H" evidence="8">
    <location>
        <begin position="427"/>
        <end position="491"/>
    </location>
</feature>
<organism evidence="9 10">
    <name type="scientific">Cymbomonas tetramitiformis</name>
    <dbReference type="NCBI Taxonomy" id="36881"/>
    <lineage>
        <taxon>Eukaryota</taxon>
        <taxon>Viridiplantae</taxon>
        <taxon>Chlorophyta</taxon>
        <taxon>Pyramimonadophyceae</taxon>
        <taxon>Pyramimonadales</taxon>
        <taxon>Pyramimonadaceae</taxon>
        <taxon>Cymbomonas</taxon>
    </lineage>
</organism>
<dbReference type="GO" id="GO:0003677">
    <property type="term" value="F:DNA binding"/>
    <property type="evidence" value="ECO:0007669"/>
    <property type="project" value="UniProtKB-ARBA"/>
</dbReference>
<dbReference type="SUPFAM" id="SSF56219">
    <property type="entry name" value="DNase I-like"/>
    <property type="match status" value="1"/>
</dbReference>
<keyword evidence="10" id="KW-1185">Reference proteome</keyword>
<evidence type="ECO:0000256" key="5">
    <source>
        <dbReference type="ARBA" id="ARBA00022840"/>
    </source>
</evidence>
<dbReference type="EMBL" id="LGRX02024837">
    <property type="protein sequence ID" value="KAK3253450.1"/>
    <property type="molecule type" value="Genomic_DNA"/>
</dbReference>
<comment type="caution">
    <text evidence="9">The sequence shown here is derived from an EMBL/GenBank/DDBJ whole genome shotgun (WGS) entry which is preliminary data.</text>
</comment>
<dbReference type="GO" id="GO:0005634">
    <property type="term" value="C:nucleus"/>
    <property type="evidence" value="ECO:0007669"/>
    <property type="project" value="UniProtKB-SubCell"/>
</dbReference>
<dbReference type="Pfam" id="PF01424">
    <property type="entry name" value="R3H"/>
    <property type="match status" value="1"/>
</dbReference>
<dbReference type="GO" id="GO:0003723">
    <property type="term" value="F:RNA binding"/>
    <property type="evidence" value="ECO:0007669"/>
    <property type="project" value="UniProtKB-KW"/>
</dbReference>
<dbReference type="InterPro" id="IPR036867">
    <property type="entry name" value="R3H_dom_sf"/>
</dbReference>
<dbReference type="SUPFAM" id="SSF82708">
    <property type="entry name" value="R3H domain"/>
    <property type="match status" value="1"/>
</dbReference>
<comment type="subcellular location">
    <subcellularLocation>
        <location evidence="1">Nucleus</location>
    </subcellularLocation>
</comment>
<evidence type="ECO:0000256" key="2">
    <source>
        <dbReference type="ARBA" id="ARBA00022741"/>
    </source>
</evidence>
<evidence type="ECO:0000313" key="9">
    <source>
        <dbReference type="EMBL" id="KAK3253450.1"/>
    </source>
</evidence>
<dbReference type="Proteomes" id="UP001190700">
    <property type="component" value="Unassembled WGS sequence"/>
</dbReference>
<dbReference type="InterPro" id="IPR050410">
    <property type="entry name" value="CCR4/nocturin_mRNA_transcr"/>
</dbReference>
<evidence type="ECO:0000256" key="1">
    <source>
        <dbReference type="ARBA" id="ARBA00004123"/>
    </source>
</evidence>
<keyword evidence="2" id="KW-0547">Nucleotide-binding</keyword>
<dbReference type="PROSITE" id="PS51061">
    <property type="entry name" value="R3H"/>
    <property type="match status" value="1"/>
</dbReference>
<evidence type="ECO:0000256" key="6">
    <source>
        <dbReference type="ARBA" id="ARBA00022884"/>
    </source>
</evidence>
<sequence>MSQAAGLGTLRAAELDLDGNGTSGTVDVGASAVTQNNQEAPKKNDVRVASYNVLSSSLCKADYHLKCTSKNLDPATRLQRVKKLLLSEMEVGALLCLQEVSMKWSTSLHTFFLDNDYVFINHGYGNSFDGYMGVGIAFPRSKFQLCEAHIEKLSDTKAWTPEPRATREVKDVFQPLRQLWCSMLHRIEPPPPPDPWKDAKRRHNFLIFLRLEHLAQPGVTFALATYHMPCQFRVPAVMVIHTALALQFVQKLAKSDPVIFCGDMNFKPGDSAYRLITDGGLSSEDEFYPEPVEGDIWRPTVHYPMRSAYKEALGAEPDFTNWAFTRGMEKDFVDCLDYLFVSPGIEVLGVRELASRAEAIDQGIAGPYPSNMEPSDHIMISSDLRLQPSGNSGFKLDKFKENRFGVNVSDASGFQVHGSMHVPMHARSEIRRVQKQLEEFAANEKVKELEFAPSLKSHERKLIHLLCNDLGLASKSQGAGRDRYIMAYKDPHDQDN</sequence>
<evidence type="ECO:0000256" key="4">
    <source>
        <dbReference type="ARBA" id="ARBA00022806"/>
    </source>
</evidence>
<dbReference type="Pfam" id="PF03372">
    <property type="entry name" value="Exo_endo_phos"/>
    <property type="match status" value="1"/>
</dbReference>
<dbReference type="PANTHER" id="PTHR12121:SF101">
    <property type="entry name" value="ENDONUCLEASE_EXONUCLEASE_PHOSPHATASE DOMAIN-CONTAINING PROTEIN"/>
    <property type="match status" value="1"/>
</dbReference>
<dbReference type="Gene3D" id="3.30.1370.50">
    <property type="entry name" value="R3H-like domain"/>
    <property type="match status" value="1"/>
</dbReference>
<dbReference type="InterPro" id="IPR001374">
    <property type="entry name" value="R3H_dom"/>
</dbReference>
<gene>
    <name evidence="9" type="ORF">CYMTET_37297</name>
</gene>